<evidence type="ECO:0000313" key="2">
    <source>
        <dbReference type="Proteomes" id="UP001054889"/>
    </source>
</evidence>
<comment type="caution">
    <text evidence="1">The sequence shown here is derived from an EMBL/GenBank/DDBJ whole genome shotgun (WGS) entry which is preliminary data.</text>
</comment>
<dbReference type="Proteomes" id="UP001054889">
    <property type="component" value="Unassembled WGS sequence"/>
</dbReference>
<gene>
    <name evidence="1" type="primary">gb27144</name>
    <name evidence="1" type="ORF">PR202_gb27144</name>
</gene>
<sequence>MDALTRLRRSLVGGDEEELPEDSILGDTEDLCSLSPLQDPDSPTPQFTHSVQHDAFYEFAEANEIDYNVTNDQIDVLEQELLKEPEWVKYYVDDPQIRKLANIGGLLYMPKVINKIVRMTFYPRGGNSDAIRDYYWNIIDYIMQGQVFDVVLLMMKR</sequence>
<protein>
    <submittedName>
        <fullName evidence="1">Uncharacterized protein</fullName>
    </submittedName>
</protein>
<reference evidence="1" key="1">
    <citation type="journal article" date="2018" name="DNA Res.">
        <title>Multiple hybrid de novo genome assembly of finger millet, an orphan allotetraploid crop.</title>
        <authorList>
            <person name="Hatakeyama M."/>
            <person name="Aluri S."/>
            <person name="Balachadran M.T."/>
            <person name="Sivarajan S.R."/>
            <person name="Patrignani A."/>
            <person name="Gruter S."/>
            <person name="Poveda L."/>
            <person name="Shimizu-Inatsugi R."/>
            <person name="Baeten J."/>
            <person name="Francoijs K.J."/>
            <person name="Nataraja K.N."/>
            <person name="Reddy Y.A.N."/>
            <person name="Phadnis S."/>
            <person name="Ravikumar R.L."/>
            <person name="Schlapbach R."/>
            <person name="Sreeman S.M."/>
            <person name="Shimizu K.K."/>
        </authorList>
    </citation>
    <scope>NUCLEOTIDE SEQUENCE</scope>
</reference>
<name>A0AAV5FV43_ELECO</name>
<accession>A0AAV5FV43</accession>
<keyword evidence="2" id="KW-1185">Reference proteome</keyword>
<dbReference type="EMBL" id="BQKI01000095">
    <property type="protein sequence ID" value="GJN38131.1"/>
    <property type="molecule type" value="Genomic_DNA"/>
</dbReference>
<proteinExistence type="predicted"/>
<reference evidence="1" key="2">
    <citation type="submission" date="2021-12" db="EMBL/GenBank/DDBJ databases">
        <title>Resequencing data analysis of finger millet.</title>
        <authorList>
            <person name="Hatakeyama M."/>
            <person name="Aluri S."/>
            <person name="Balachadran M.T."/>
            <person name="Sivarajan S.R."/>
            <person name="Poveda L."/>
            <person name="Shimizu-Inatsugi R."/>
            <person name="Schlapbach R."/>
            <person name="Sreeman S.M."/>
            <person name="Shimizu K.K."/>
        </authorList>
    </citation>
    <scope>NUCLEOTIDE SEQUENCE</scope>
</reference>
<evidence type="ECO:0000313" key="1">
    <source>
        <dbReference type="EMBL" id="GJN38131.1"/>
    </source>
</evidence>
<dbReference type="AlphaFoldDB" id="A0AAV5FV43"/>
<organism evidence="1 2">
    <name type="scientific">Eleusine coracana subsp. coracana</name>
    <dbReference type="NCBI Taxonomy" id="191504"/>
    <lineage>
        <taxon>Eukaryota</taxon>
        <taxon>Viridiplantae</taxon>
        <taxon>Streptophyta</taxon>
        <taxon>Embryophyta</taxon>
        <taxon>Tracheophyta</taxon>
        <taxon>Spermatophyta</taxon>
        <taxon>Magnoliopsida</taxon>
        <taxon>Liliopsida</taxon>
        <taxon>Poales</taxon>
        <taxon>Poaceae</taxon>
        <taxon>PACMAD clade</taxon>
        <taxon>Chloridoideae</taxon>
        <taxon>Cynodonteae</taxon>
        <taxon>Eleusininae</taxon>
        <taxon>Eleusine</taxon>
    </lineage>
</organism>